<feature type="domain" description="Kinesin motor" evidence="10">
    <location>
        <begin position="4"/>
        <end position="327"/>
    </location>
</feature>
<feature type="coiled-coil region" evidence="8">
    <location>
        <begin position="336"/>
        <end position="370"/>
    </location>
</feature>
<dbReference type="GO" id="GO:0005524">
    <property type="term" value="F:ATP binding"/>
    <property type="evidence" value="ECO:0007669"/>
    <property type="project" value="UniProtKB-UniRule"/>
</dbReference>
<keyword evidence="6" id="KW-0206">Cytoskeleton</keyword>
<feature type="region of interest" description="Disordered" evidence="9">
    <location>
        <begin position="546"/>
        <end position="566"/>
    </location>
</feature>
<dbReference type="Gene3D" id="3.40.850.10">
    <property type="entry name" value="Kinesin motor domain"/>
    <property type="match status" value="1"/>
</dbReference>
<dbReference type="GO" id="GO:0000278">
    <property type="term" value="P:mitotic cell cycle"/>
    <property type="evidence" value="ECO:0007669"/>
    <property type="project" value="TreeGrafter"/>
</dbReference>
<dbReference type="STRING" id="199890.A0A182PPG6"/>
<feature type="coiled-coil region" evidence="8">
    <location>
        <begin position="575"/>
        <end position="642"/>
    </location>
</feature>
<sequence>MSDNVKVSIKVRPLIKRERDSKLTSQWRIRDNTIASIDGNGDPFVFDHIFDETVSTRQLFDTVCRPVILSALNGINGTIFAYGQTSSGKTYTMIGNGQEPGVVPLTAREIFEQIKKIKERQFLIRVGFIEIYNEKIHDLLNTANTNLKIVENQCGDVSVNSKECITNCAEQIIQHVDDGNKARKIGETNMNERSSRSHTIFRITIESRTINPTSGEGGMDNEAVQIGILNLVDLAGSERADQTGATGSRFKEGVCINKSLLSLSCVIQKLSENSDKQFINYRDSKLTRILQASLGGNAVTSMICNITPAVVDETYYTLSFAMRAKNIRNKPKVNEILTDAAMMKRLEREIKRLQNELRSEQNKNSKIKTMELQNAITLRTNQFINSNQAQLSLTDNARRRTWCPSTTEIPRLAAAHHRPTELMGEGRTLMGPPAAVNGGQYLVTMNGATPQIAIRSADDDHHMTSSNGGGTGDGFAATLALIGEDERHIQYRELLDHQDLLARRGRSPNGSLNPFASYGDEFVPGEQISFGPASLSPLSAMEREIHTPKSLRRTRRSSTGDSPPQFDYEQRCRVLEQELLELQEFTKLENSLETQHLKKELSDRTAELTDLKHDLEEKEQRLEQLEERCTHLEIELKSQMAAVTKAEHDLALAAKERQAAVRDAELHRNQLTGVEFEYERFRQRSEAREKELIESLQEARSGGGGGGGGGSGNASNGTDSFRLDQKREEMKRLEMQNYEFTLQLEECNKQIEQLKASCLDQHRKLETVKQFVLQHPQTTPSDDGAVAQTLINSLRKLLMSQDMTVPEDVVNGSQKNGPDTAAIADRTTNGIDWNATILGEEKTIQELVKIVEQLEENIQTLEEEKRSLQEANDAQLGQMKAKLESKYASIEQLEKEIGQWKAKFATQTTEYDELSTQLMDQMQDNEDLRKEFDELKQSMAELEKGNEAKRAELERDMVTLRETLEKATNERDSLREAIGSLQAALKESNSQVETIVEEKEKVSLARDEAKLLLEEATTKRDETLKELESVKTMLEDTILKRDEMIKELEHLRGQKLTDVNDELGKLKAEIVRLETSIVEQRSEKELLITENENLSSLLDKLRAEYQKACIESEQKQQEYMQQLQQFKVEADCRTAELDAKLESSESGHNERLEKLQVEKEGLFTSNNELQLRIDELQAAMQQLKDDKNNLINLEQTRTEKESAMQEELTVLRQCQVSQEAHVKQLEQKLSEYEREIASLTDREGNQAVSYESITKQLQDELAQLMEVKDSLATKEANVREELGKAAEVNAELSKRIETLEQELQSSRSEQSQIVEKLIAEQQKYEDCRKDIEQQLETAHSTLVKLREENSELVKRQYGDREEQAKFVQELTRCKETLEQQLAEKEKELEQQLAEKEKELATITSSLETVQEKCNAMAQEQKTEHESYNCTRQKLEEEIELLKKMVDQLSEDKSTVEKEHADCSARQQSLQSALEEREVEILRYITDLDALRAEQIRLVEEQNEAKRELEQKNGNLQRELDVLQENVLQLMGENEALLKEQLEGAKNQQERFIADAEELLKLRSCRDESERLVSQLERDLATVRAELEMVRTELLEEKRRRDEIQQTEQERSQSMNEELERLRCAIIALEAEKQRLAEAEGRLREEAEAKERRIAELEALQQERETVAEELRKENNDLTIAVQELSAKIVSLEEQVDSNEASQRKTIDTLIQERQEQDDAIAALKQQLSVADGKLQELEKQRSQVQQELREVKSSLEESLAARLRLEQDIEESSSVRDVLERELRDLKSDLESLDNKLANERYEQECQVSADLRRALEEKKKELESFMATGRPSLGDGRVVQALRRENEDLLKQLNEARQIDGLKARQLQERVDELERLEREIAKLRDEMGTMRHESSFNEKVEEITNLQQKVQDAEKVREETVHQKRTLERAFDQLRFKHQSLAKEVDELRRTTDKERRNRRQSTHDDRRGLLFNSKEVATMTDPTTADCACAEMNEKIKELRNKLTLKDCQLNTQKLISSANPLKNEITEMRRKLEEQNREKSQIDQELREVLEQLDKERKDRKRHCTQCMRHSRQQNARCDKAVQAYQLNDSSSSSSSNPSTAVSVSIVSTSRAASIATGDGGAAELVALQKRCDEQHEQYERLNEKYQTMKQLCRIRNEKISSLSAGLAEKENENTNVSRSIQNECIQLRQQLKEAENRYAQIYHLQMKGKSLNKSDIGLQTDSDGTREEAEMYRVKYERYKALAARLIDEAKASKMNGQRTAGLVAIILLV</sequence>
<keyword evidence="6" id="KW-0963">Cytoplasm</keyword>
<reference evidence="12" key="1">
    <citation type="submission" date="2013-03" db="EMBL/GenBank/DDBJ databases">
        <title>The Genome Sequence of Anopheles epiroticus epiroticus2.</title>
        <authorList>
            <consortium name="The Broad Institute Genomics Platform"/>
            <person name="Neafsey D.E."/>
            <person name="Howell P."/>
            <person name="Walker B."/>
            <person name="Young S.K."/>
            <person name="Zeng Q."/>
            <person name="Gargeya S."/>
            <person name="Fitzgerald M."/>
            <person name="Haas B."/>
            <person name="Abouelleil A."/>
            <person name="Allen A.W."/>
            <person name="Alvarado L."/>
            <person name="Arachchi H.M."/>
            <person name="Berlin A.M."/>
            <person name="Chapman S.B."/>
            <person name="Gainer-Dewar J."/>
            <person name="Goldberg J."/>
            <person name="Griggs A."/>
            <person name="Gujja S."/>
            <person name="Hansen M."/>
            <person name="Howarth C."/>
            <person name="Imamovic A."/>
            <person name="Ireland A."/>
            <person name="Larimer J."/>
            <person name="McCowan C."/>
            <person name="Murphy C."/>
            <person name="Pearson M."/>
            <person name="Poon T.W."/>
            <person name="Priest M."/>
            <person name="Roberts A."/>
            <person name="Saif S."/>
            <person name="Shea T."/>
            <person name="Sisk P."/>
            <person name="Sykes S."/>
            <person name="Wortman J."/>
            <person name="Nusbaum C."/>
            <person name="Birren B."/>
        </authorList>
    </citation>
    <scope>NUCLEOTIDE SEQUENCE [LARGE SCALE GENOMIC DNA]</scope>
    <source>
        <strain evidence="12">Epiroticus2</strain>
    </source>
</reference>
<evidence type="ECO:0000313" key="12">
    <source>
        <dbReference type="Proteomes" id="UP000075885"/>
    </source>
</evidence>
<feature type="coiled-coil region" evidence="8">
    <location>
        <begin position="2129"/>
        <end position="2156"/>
    </location>
</feature>
<feature type="coiled-coil region" evidence="8">
    <location>
        <begin position="1992"/>
        <end position="2063"/>
    </location>
</feature>
<dbReference type="GO" id="GO:0003777">
    <property type="term" value="F:microtubule motor activity"/>
    <property type="evidence" value="ECO:0007669"/>
    <property type="project" value="InterPro"/>
</dbReference>
<evidence type="ECO:0000256" key="5">
    <source>
        <dbReference type="ARBA" id="ARBA00023175"/>
    </source>
</evidence>
<feature type="binding site" evidence="7">
    <location>
        <begin position="83"/>
        <end position="90"/>
    </location>
    <ligand>
        <name>ATP</name>
        <dbReference type="ChEBI" id="CHEBI:30616"/>
    </ligand>
</feature>
<keyword evidence="4 8" id="KW-0175">Coiled coil</keyword>
<feature type="coiled-coil region" evidence="8">
    <location>
        <begin position="723"/>
        <end position="764"/>
    </location>
</feature>
<feature type="coiled-coil region" evidence="8">
    <location>
        <begin position="837"/>
        <end position="1118"/>
    </location>
</feature>
<dbReference type="PANTHER" id="PTHR47968:SF75">
    <property type="entry name" value="CENTROMERE-ASSOCIATED PROTEIN E"/>
    <property type="match status" value="1"/>
</dbReference>
<evidence type="ECO:0000256" key="2">
    <source>
        <dbReference type="ARBA" id="ARBA00022741"/>
    </source>
</evidence>
<organism evidence="11 12">
    <name type="scientific">Anopheles epiroticus</name>
    <dbReference type="NCBI Taxonomy" id="199890"/>
    <lineage>
        <taxon>Eukaryota</taxon>
        <taxon>Metazoa</taxon>
        <taxon>Ecdysozoa</taxon>
        <taxon>Arthropoda</taxon>
        <taxon>Hexapoda</taxon>
        <taxon>Insecta</taxon>
        <taxon>Pterygota</taxon>
        <taxon>Neoptera</taxon>
        <taxon>Endopterygota</taxon>
        <taxon>Diptera</taxon>
        <taxon>Nematocera</taxon>
        <taxon>Culicoidea</taxon>
        <taxon>Culicidae</taxon>
        <taxon>Anophelinae</taxon>
        <taxon>Anopheles</taxon>
    </lineage>
</organism>
<dbReference type="VEuPathDB" id="VectorBase:AEPI008845"/>
<evidence type="ECO:0000259" key="10">
    <source>
        <dbReference type="PROSITE" id="PS50067"/>
    </source>
</evidence>
<dbReference type="InterPro" id="IPR036961">
    <property type="entry name" value="Kinesin_motor_dom_sf"/>
</dbReference>
<dbReference type="Gene3D" id="1.10.287.1490">
    <property type="match status" value="1"/>
</dbReference>
<dbReference type="GO" id="GO:0008017">
    <property type="term" value="F:microtubule binding"/>
    <property type="evidence" value="ECO:0007669"/>
    <property type="project" value="InterPro"/>
</dbReference>
<accession>A0A182PPG6</accession>
<dbReference type="GO" id="GO:0007018">
    <property type="term" value="P:microtubule-based movement"/>
    <property type="evidence" value="ECO:0007669"/>
    <property type="project" value="InterPro"/>
</dbReference>
<dbReference type="InterPro" id="IPR027640">
    <property type="entry name" value="Kinesin-like_fam"/>
</dbReference>
<reference evidence="11" key="2">
    <citation type="submission" date="2020-05" db="UniProtKB">
        <authorList>
            <consortium name="EnsemblMetazoa"/>
        </authorList>
    </citation>
    <scope>IDENTIFICATION</scope>
    <source>
        <strain evidence="11">Epiroticus2</strain>
    </source>
</reference>
<evidence type="ECO:0000256" key="7">
    <source>
        <dbReference type="PROSITE-ProRule" id="PRU00283"/>
    </source>
</evidence>
<dbReference type="FunFam" id="3.40.850.10:FF:000093">
    <property type="entry name" value="CENP-meta, isoform C"/>
    <property type="match status" value="1"/>
</dbReference>
<dbReference type="PROSITE" id="PS50067">
    <property type="entry name" value="KINESIN_MOTOR_2"/>
    <property type="match status" value="1"/>
</dbReference>
<evidence type="ECO:0000256" key="6">
    <source>
        <dbReference type="ARBA" id="ARBA00023212"/>
    </source>
</evidence>
<evidence type="ECO:0000313" key="11">
    <source>
        <dbReference type="EnsemblMetazoa" id="AEPI008845-PA"/>
    </source>
</evidence>
<dbReference type="EnsemblMetazoa" id="AEPI008845-RA">
    <property type="protein sequence ID" value="AEPI008845-PA"/>
    <property type="gene ID" value="AEPI008845"/>
</dbReference>
<dbReference type="SMART" id="SM00129">
    <property type="entry name" value="KISc"/>
    <property type="match status" value="1"/>
</dbReference>
<dbReference type="PRINTS" id="PR00380">
    <property type="entry name" value="KINESINHEAVY"/>
</dbReference>
<feature type="region of interest" description="Disordered" evidence="9">
    <location>
        <begin position="1949"/>
        <end position="1971"/>
    </location>
</feature>
<evidence type="ECO:0000256" key="9">
    <source>
        <dbReference type="SAM" id="MobiDB-lite"/>
    </source>
</evidence>
<keyword evidence="12" id="KW-1185">Reference proteome</keyword>
<proteinExistence type="inferred from homology"/>
<keyword evidence="5 7" id="KW-0505">Motor protein</keyword>
<comment type="similarity">
    <text evidence="7">Belongs to the TRAFAC class myosin-kinesin ATPase superfamily. Kinesin family.</text>
</comment>
<feature type="coiled-coil region" evidence="8">
    <location>
        <begin position="2182"/>
        <end position="2209"/>
    </location>
</feature>
<dbReference type="Proteomes" id="UP000075885">
    <property type="component" value="Unassembled WGS sequence"/>
</dbReference>
<dbReference type="InterPro" id="IPR027417">
    <property type="entry name" value="P-loop_NTPase"/>
</dbReference>
<keyword evidence="3 7" id="KW-0067">ATP-binding</keyword>
<dbReference type="SUPFAM" id="SSF52540">
    <property type="entry name" value="P-loop containing nucleoside triphosphate hydrolases"/>
    <property type="match status" value="1"/>
</dbReference>
<comment type="subcellular location">
    <subcellularLocation>
        <location evidence="1">Cytoplasm</location>
        <location evidence="1">Cytoskeleton</location>
    </subcellularLocation>
</comment>
<feature type="compositionally biased region" description="Gly residues" evidence="9">
    <location>
        <begin position="701"/>
        <end position="712"/>
    </location>
</feature>
<feature type="region of interest" description="Disordered" evidence="9">
    <location>
        <begin position="689"/>
        <end position="721"/>
    </location>
</feature>
<name>A0A182PPG6_9DIPT</name>
<evidence type="ECO:0000256" key="8">
    <source>
        <dbReference type="SAM" id="Coils"/>
    </source>
</evidence>
<protein>
    <recommendedName>
        <fullName evidence="10">Kinesin motor domain-containing protein</fullName>
    </recommendedName>
</protein>
<dbReference type="InterPro" id="IPR001752">
    <property type="entry name" value="Kinesin_motor_dom"/>
</dbReference>
<dbReference type="Pfam" id="PF00225">
    <property type="entry name" value="Kinesin"/>
    <property type="match status" value="1"/>
</dbReference>
<dbReference type="PANTHER" id="PTHR47968">
    <property type="entry name" value="CENTROMERE PROTEIN E"/>
    <property type="match status" value="1"/>
</dbReference>
<keyword evidence="2 7" id="KW-0547">Nucleotide-binding</keyword>
<dbReference type="GO" id="GO:0005874">
    <property type="term" value="C:microtubule"/>
    <property type="evidence" value="ECO:0007669"/>
    <property type="project" value="TreeGrafter"/>
</dbReference>
<evidence type="ECO:0000256" key="1">
    <source>
        <dbReference type="ARBA" id="ARBA00004245"/>
    </source>
</evidence>
<evidence type="ECO:0000256" key="3">
    <source>
        <dbReference type="ARBA" id="ARBA00022840"/>
    </source>
</evidence>
<evidence type="ECO:0000256" key="4">
    <source>
        <dbReference type="ARBA" id="ARBA00023054"/>
    </source>
</evidence>